<keyword evidence="3" id="KW-0949">S-adenosyl-L-methionine</keyword>
<sequence>MFNAIAHRYDLLNHLLSAGIDVYWRRRALGMVRIGTPGAILDLATGTGDFALAARRLQPQRIVGADVALAMVRVGVPKVAEGTGAPIRLLGGDAERLPFRDSSFDLVTAAFGVRNFGHIPDGLAEARRVLRPGGELLILDFTEPSAFGFRQCYHFYFKHVLPMVGGWISGNRQAYAYLPRSVGTFPQGPAFLQLMTDAGFIANRHAPLTLGISAVYQGIRP</sequence>
<gene>
    <name evidence="4" type="ORF">METZ01_LOCUS365975</name>
</gene>
<dbReference type="GO" id="GO:0008168">
    <property type="term" value="F:methyltransferase activity"/>
    <property type="evidence" value="ECO:0007669"/>
    <property type="project" value="UniProtKB-KW"/>
</dbReference>
<dbReference type="HAMAP" id="MF_01813">
    <property type="entry name" value="MenG_UbiE_methyltr"/>
    <property type="match status" value="1"/>
</dbReference>
<dbReference type="EMBL" id="UINC01131421">
    <property type="protein sequence ID" value="SVD13121.1"/>
    <property type="molecule type" value="Genomic_DNA"/>
</dbReference>
<accession>A0A382SW24</accession>
<dbReference type="PANTHER" id="PTHR43591">
    <property type="entry name" value="METHYLTRANSFERASE"/>
    <property type="match status" value="1"/>
</dbReference>
<dbReference type="CDD" id="cd02440">
    <property type="entry name" value="AdoMet_MTases"/>
    <property type="match status" value="1"/>
</dbReference>
<dbReference type="PROSITE" id="PS01184">
    <property type="entry name" value="UBIE_2"/>
    <property type="match status" value="1"/>
</dbReference>
<dbReference type="InterPro" id="IPR004033">
    <property type="entry name" value="UbiE/COQ5_MeTrFase"/>
</dbReference>
<keyword evidence="1" id="KW-0489">Methyltransferase</keyword>
<dbReference type="AlphaFoldDB" id="A0A382SW24"/>
<evidence type="ECO:0000256" key="3">
    <source>
        <dbReference type="ARBA" id="ARBA00022691"/>
    </source>
</evidence>
<dbReference type="InterPro" id="IPR029063">
    <property type="entry name" value="SAM-dependent_MTases_sf"/>
</dbReference>
<reference evidence="4" key="1">
    <citation type="submission" date="2018-05" db="EMBL/GenBank/DDBJ databases">
        <authorList>
            <person name="Lanie J.A."/>
            <person name="Ng W.-L."/>
            <person name="Kazmierczak K.M."/>
            <person name="Andrzejewski T.M."/>
            <person name="Davidsen T.M."/>
            <person name="Wayne K.J."/>
            <person name="Tettelin H."/>
            <person name="Glass J.I."/>
            <person name="Rusch D."/>
            <person name="Podicherti R."/>
            <person name="Tsui H.-C.T."/>
            <person name="Winkler M.E."/>
        </authorList>
    </citation>
    <scope>NUCLEOTIDE SEQUENCE</scope>
</reference>
<dbReference type="SUPFAM" id="SSF53335">
    <property type="entry name" value="S-adenosyl-L-methionine-dependent methyltransferases"/>
    <property type="match status" value="1"/>
</dbReference>
<dbReference type="GO" id="GO:0032259">
    <property type="term" value="P:methylation"/>
    <property type="evidence" value="ECO:0007669"/>
    <property type="project" value="UniProtKB-KW"/>
</dbReference>
<evidence type="ECO:0008006" key="5">
    <source>
        <dbReference type="Google" id="ProtNLM"/>
    </source>
</evidence>
<dbReference type="GO" id="GO:0042181">
    <property type="term" value="P:ketone biosynthetic process"/>
    <property type="evidence" value="ECO:0007669"/>
    <property type="project" value="UniProtKB-ARBA"/>
</dbReference>
<keyword evidence="2" id="KW-0808">Transferase</keyword>
<dbReference type="Pfam" id="PF01209">
    <property type="entry name" value="Ubie_methyltran"/>
    <property type="match status" value="1"/>
</dbReference>
<dbReference type="PROSITE" id="PS51608">
    <property type="entry name" value="SAM_MT_UBIE"/>
    <property type="match status" value="1"/>
</dbReference>
<name>A0A382SW24_9ZZZZ</name>
<dbReference type="InterPro" id="IPR023576">
    <property type="entry name" value="UbiE/COQ5_MeTrFase_CS"/>
</dbReference>
<evidence type="ECO:0000313" key="4">
    <source>
        <dbReference type="EMBL" id="SVD13121.1"/>
    </source>
</evidence>
<organism evidence="4">
    <name type="scientific">marine metagenome</name>
    <dbReference type="NCBI Taxonomy" id="408172"/>
    <lineage>
        <taxon>unclassified sequences</taxon>
        <taxon>metagenomes</taxon>
        <taxon>ecological metagenomes</taxon>
    </lineage>
</organism>
<dbReference type="NCBIfam" id="TIGR01934">
    <property type="entry name" value="MenG_MenH_UbiE"/>
    <property type="match status" value="1"/>
</dbReference>
<dbReference type="PROSITE" id="PS01183">
    <property type="entry name" value="UBIE_1"/>
    <property type="match status" value="1"/>
</dbReference>
<protein>
    <recommendedName>
        <fullName evidence="5">Demethylmenaquinone methyltransferase</fullName>
    </recommendedName>
</protein>
<evidence type="ECO:0000256" key="1">
    <source>
        <dbReference type="ARBA" id="ARBA00022603"/>
    </source>
</evidence>
<dbReference type="PANTHER" id="PTHR43591:SF24">
    <property type="entry name" value="2-METHOXY-6-POLYPRENYL-1,4-BENZOQUINOL METHYLASE, MITOCHONDRIAL"/>
    <property type="match status" value="1"/>
</dbReference>
<evidence type="ECO:0000256" key="2">
    <source>
        <dbReference type="ARBA" id="ARBA00022679"/>
    </source>
</evidence>
<proteinExistence type="inferred from homology"/>
<dbReference type="Gene3D" id="3.40.50.150">
    <property type="entry name" value="Vaccinia Virus protein VP39"/>
    <property type="match status" value="1"/>
</dbReference>